<dbReference type="AlphaFoldDB" id="A0A147H7G7"/>
<dbReference type="PATRIC" id="fig|433924.3.peg.2816"/>
<organism evidence="2 3">
    <name type="scientific">Pseudacidovorax intermedius</name>
    <dbReference type="NCBI Taxonomy" id="433924"/>
    <lineage>
        <taxon>Bacteria</taxon>
        <taxon>Pseudomonadati</taxon>
        <taxon>Pseudomonadota</taxon>
        <taxon>Betaproteobacteria</taxon>
        <taxon>Burkholderiales</taxon>
        <taxon>Comamonadaceae</taxon>
        <taxon>Pseudacidovorax</taxon>
    </lineage>
</organism>
<dbReference type="PANTHER" id="PTHR36173:SF2">
    <property type="entry name" value="RIBONUCLEASE VAPC16"/>
    <property type="match status" value="1"/>
</dbReference>
<dbReference type="EMBL" id="LDSL01000033">
    <property type="protein sequence ID" value="KTT25636.1"/>
    <property type="molecule type" value="Genomic_DNA"/>
</dbReference>
<dbReference type="InterPro" id="IPR029060">
    <property type="entry name" value="PIN-like_dom_sf"/>
</dbReference>
<dbReference type="RefSeq" id="WP_058640862.1">
    <property type="nucleotide sequence ID" value="NZ_LDSL01000033.1"/>
</dbReference>
<reference evidence="2 3" key="1">
    <citation type="journal article" date="2016" name="Front. Microbiol.">
        <title>Genomic Resource of Rice Seed Associated Bacteria.</title>
        <authorList>
            <person name="Midha S."/>
            <person name="Bansal K."/>
            <person name="Sharma S."/>
            <person name="Kumar N."/>
            <person name="Patil P.P."/>
            <person name="Chaudhry V."/>
            <person name="Patil P.B."/>
        </authorList>
    </citation>
    <scope>NUCLEOTIDE SEQUENCE [LARGE SCALE GENOMIC DNA]</scope>
    <source>
        <strain evidence="2 3">NS331</strain>
    </source>
</reference>
<comment type="caution">
    <text evidence="2">The sequence shown here is derived from an EMBL/GenBank/DDBJ whole genome shotgun (WGS) entry which is preliminary data.</text>
</comment>
<dbReference type="SUPFAM" id="SSF88723">
    <property type="entry name" value="PIN domain-like"/>
    <property type="match status" value="1"/>
</dbReference>
<dbReference type="PANTHER" id="PTHR36173">
    <property type="entry name" value="RIBONUCLEASE VAPC16-RELATED"/>
    <property type="match status" value="1"/>
</dbReference>
<keyword evidence="3" id="KW-1185">Reference proteome</keyword>
<evidence type="ECO:0000313" key="3">
    <source>
        <dbReference type="Proteomes" id="UP000072741"/>
    </source>
</evidence>
<dbReference type="InterPro" id="IPR052919">
    <property type="entry name" value="TA_system_RNase"/>
</dbReference>
<dbReference type="Pfam" id="PF01850">
    <property type="entry name" value="PIN"/>
    <property type="match status" value="1"/>
</dbReference>
<dbReference type="CDD" id="cd09872">
    <property type="entry name" value="PIN_Sll0205-like"/>
    <property type="match status" value="1"/>
</dbReference>
<feature type="domain" description="PIN" evidence="1">
    <location>
        <begin position="4"/>
        <end position="120"/>
    </location>
</feature>
<proteinExistence type="predicted"/>
<dbReference type="InterPro" id="IPR002716">
    <property type="entry name" value="PIN_dom"/>
</dbReference>
<dbReference type="Gene3D" id="3.40.50.1010">
    <property type="entry name" value="5'-nuclease"/>
    <property type="match status" value="1"/>
</dbReference>
<dbReference type="Proteomes" id="UP000072741">
    <property type="component" value="Unassembled WGS sequence"/>
</dbReference>
<dbReference type="InterPro" id="IPR041705">
    <property type="entry name" value="PIN_Sll0205"/>
</dbReference>
<name>A0A147H7G7_9BURK</name>
<evidence type="ECO:0000259" key="1">
    <source>
        <dbReference type="Pfam" id="PF01850"/>
    </source>
</evidence>
<evidence type="ECO:0000313" key="2">
    <source>
        <dbReference type="EMBL" id="KTT25636.1"/>
    </source>
</evidence>
<gene>
    <name evidence="2" type="ORF">NS331_04765</name>
</gene>
<sequence>MNLLLDTHIALWAITDSPRLSQAARERIASPRATVWVSVASLWEIGIKHSLGRGDMPVGSEEAWRYFREAGYQLLSIKPEHIVEVEALPAHHKDPFDRLLVAQALVEPMHLLTHDPLVARYSERILHV</sequence>
<accession>A0A147H7G7</accession>
<dbReference type="OrthoDB" id="9798990at2"/>
<protein>
    <submittedName>
        <fullName evidence="2">Twitching motility protein PilT</fullName>
    </submittedName>
</protein>